<dbReference type="Gene3D" id="2.130.10.10">
    <property type="entry name" value="YVTN repeat-like/Quinoprotein amine dehydrogenase"/>
    <property type="match status" value="1"/>
</dbReference>
<dbReference type="GO" id="GO:0006313">
    <property type="term" value="P:DNA transposition"/>
    <property type="evidence" value="ECO:0007669"/>
    <property type="project" value="InterPro"/>
</dbReference>
<dbReference type="FunFam" id="1.10.1540.10:FF:000002">
    <property type="entry name" value="WD repeat and FYVE domain containing 3"/>
    <property type="match status" value="1"/>
</dbReference>
<feature type="domain" description="BEACH-type PH" evidence="14">
    <location>
        <begin position="2534"/>
        <end position="2659"/>
    </location>
</feature>
<dbReference type="InterPro" id="IPR002492">
    <property type="entry name" value="Transposase_Tc1-like"/>
</dbReference>
<dbReference type="SMART" id="SM00064">
    <property type="entry name" value="FYVE"/>
    <property type="match status" value="1"/>
</dbReference>
<dbReference type="InterPro" id="IPR036322">
    <property type="entry name" value="WD40_repeat_dom_sf"/>
</dbReference>
<dbReference type="FunFam" id="3.30.40.10:FF:000028">
    <property type="entry name" value="Putative hepatocyte growth factor-regulated tyrosine kinase substrate"/>
    <property type="match status" value="1"/>
</dbReference>
<dbReference type="PROSITE" id="PS00678">
    <property type="entry name" value="WD_REPEATS_1"/>
    <property type="match status" value="1"/>
</dbReference>
<evidence type="ECO:0000256" key="3">
    <source>
        <dbReference type="ARBA" id="ARBA00022553"/>
    </source>
</evidence>
<dbReference type="GO" id="GO:0008270">
    <property type="term" value="F:zinc ion binding"/>
    <property type="evidence" value="ECO:0007669"/>
    <property type="project" value="UniProtKB-KW"/>
</dbReference>
<dbReference type="InterPro" id="IPR051944">
    <property type="entry name" value="BEACH_domain_protein"/>
</dbReference>
<dbReference type="InterPro" id="IPR019775">
    <property type="entry name" value="WD40_repeat_CS"/>
</dbReference>
<dbReference type="Gene3D" id="2.30.29.30">
    <property type="entry name" value="Pleckstrin-homology domain (PH domain)/Phosphotyrosine-binding domain (PTB)"/>
    <property type="match status" value="1"/>
</dbReference>
<gene>
    <name evidence="15" type="ORF">QTP70_033775</name>
</gene>
<dbReference type="Pfam" id="PF25787">
    <property type="entry name" value="HTH_SB"/>
    <property type="match status" value="1"/>
</dbReference>
<proteinExistence type="predicted"/>
<dbReference type="SUPFAM" id="SSF81837">
    <property type="entry name" value="BEACH domain"/>
    <property type="match status" value="1"/>
</dbReference>
<dbReference type="InterPro" id="IPR017455">
    <property type="entry name" value="Znf_FYVE-rel"/>
</dbReference>
<feature type="repeat" description="WD" evidence="10">
    <location>
        <begin position="3126"/>
        <end position="3167"/>
    </location>
</feature>
<dbReference type="Pfam" id="PF13358">
    <property type="entry name" value="DDE_3"/>
    <property type="match status" value="1"/>
</dbReference>
<evidence type="ECO:0000259" key="14">
    <source>
        <dbReference type="PROSITE" id="PS51783"/>
    </source>
</evidence>
<keyword evidence="16" id="KW-1185">Reference proteome</keyword>
<dbReference type="PANTHER" id="PTHR46108:SF1">
    <property type="entry name" value="WD REPEAT AND FYVE DOMAIN-CONTAINING PROTEIN 3"/>
    <property type="match status" value="1"/>
</dbReference>
<evidence type="ECO:0000256" key="5">
    <source>
        <dbReference type="ARBA" id="ARBA00022723"/>
    </source>
</evidence>
<evidence type="ECO:0000256" key="9">
    <source>
        <dbReference type="PROSITE-ProRule" id="PRU00091"/>
    </source>
</evidence>
<evidence type="ECO:0000256" key="8">
    <source>
        <dbReference type="ARBA" id="ARBA00022833"/>
    </source>
</evidence>
<keyword evidence="6" id="KW-0677">Repeat</keyword>
<dbReference type="EMBL" id="JAUCMX010000021">
    <property type="protein sequence ID" value="KAK3514842.1"/>
    <property type="molecule type" value="Genomic_DNA"/>
</dbReference>
<dbReference type="CDD" id="cd01201">
    <property type="entry name" value="PH_BEACH"/>
    <property type="match status" value="1"/>
</dbReference>
<evidence type="ECO:0000256" key="6">
    <source>
        <dbReference type="ARBA" id="ARBA00022737"/>
    </source>
</evidence>
<feature type="compositionally biased region" description="Polar residues" evidence="11">
    <location>
        <begin position="3304"/>
        <end position="3314"/>
    </location>
</feature>
<feature type="compositionally biased region" description="Low complexity" evidence="11">
    <location>
        <begin position="2461"/>
        <end position="2471"/>
    </location>
</feature>
<keyword evidence="7 9" id="KW-0863">Zinc-finger</keyword>
<dbReference type="Pfam" id="PF02138">
    <property type="entry name" value="Beach"/>
    <property type="match status" value="1"/>
</dbReference>
<feature type="region of interest" description="Disordered" evidence="11">
    <location>
        <begin position="3256"/>
        <end position="3335"/>
    </location>
</feature>
<name>A0AAE0Q6Q9_9TELE</name>
<dbReference type="InterPro" id="IPR015943">
    <property type="entry name" value="WD40/YVTN_repeat-like_dom_sf"/>
</dbReference>
<keyword evidence="2" id="KW-0963">Cytoplasm</keyword>
<dbReference type="PROSITE" id="PS50178">
    <property type="entry name" value="ZF_FYVE"/>
    <property type="match status" value="1"/>
</dbReference>
<evidence type="ECO:0000256" key="7">
    <source>
        <dbReference type="ARBA" id="ARBA00022771"/>
    </source>
</evidence>
<dbReference type="SMART" id="SM01026">
    <property type="entry name" value="Beach"/>
    <property type="match status" value="1"/>
</dbReference>
<feature type="compositionally biased region" description="Pro residues" evidence="11">
    <location>
        <begin position="3257"/>
        <end position="3268"/>
    </location>
</feature>
<feature type="compositionally biased region" description="Polar residues" evidence="11">
    <location>
        <begin position="3348"/>
        <end position="3365"/>
    </location>
</feature>
<dbReference type="Pfam" id="PF00400">
    <property type="entry name" value="WD40"/>
    <property type="match status" value="2"/>
</dbReference>
<keyword evidence="4 10" id="KW-0853">WD repeat</keyword>
<evidence type="ECO:0000259" key="12">
    <source>
        <dbReference type="PROSITE" id="PS50178"/>
    </source>
</evidence>
<evidence type="ECO:0008006" key="17">
    <source>
        <dbReference type="Google" id="ProtNLM"/>
    </source>
</evidence>
<accession>A0AAE0Q6Q9</accession>
<dbReference type="PROSITE" id="PS51783">
    <property type="entry name" value="PH_BEACH"/>
    <property type="match status" value="1"/>
</dbReference>
<evidence type="ECO:0000256" key="11">
    <source>
        <dbReference type="SAM" id="MobiDB-lite"/>
    </source>
</evidence>
<feature type="domain" description="FYVE-type" evidence="12">
    <location>
        <begin position="3818"/>
        <end position="3878"/>
    </location>
</feature>
<reference evidence="15" key="1">
    <citation type="submission" date="2023-06" db="EMBL/GenBank/DDBJ databases">
        <title>Male Hemibagrus guttatus genome.</title>
        <authorList>
            <person name="Bian C."/>
        </authorList>
    </citation>
    <scope>NUCLEOTIDE SEQUENCE</scope>
    <source>
        <strain evidence="15">Male_cb2023</strain>
        <tissue evidence="15">Muscle</tissue>
    </source>
</reference>
<evidence type="ECO:0000313" key="15">
    <source>
        <dbReference type="EMBL" id="KAK3514842.1"/>
    </source>
</evidence>
<dbReference type="InterPro" id="IPR013320">
    <property type="entry name" value="ConA-like_dom_sf"/>
</dbReference>
<dbReference type="GO" id="GO:0003677">
    <property type="term" value="F:DNA binding"/>
    <property type="evidence" value="ECO:0007669"/>
    <property type="project" value="InterPro"/>
</dbReference>
<feature type="region of interest" description="Disordered" evidence="11">
    <location>
        <begin position="2455"/>
        <end position="2476"/>
    </location>
</feature>
<evidence type="ECO:0000313" key="16">
    <source>
        <dbReference type="Proteomes" id="UP001274896"/>
    </source>
</evidence>
<dbReference type="InterPro" id="IPR036388">
    <property type="entry name" value="WH-like_DNA-bd_sf"/>
</dbReference>
<feature type="region of interest" description="Disordered" evidence="11">
    <location>
        <begin position="3348"/>
        <end position="3378"/>
    </location>
</feature>
<dbReference type="SUPFAM" id="SSF57903">
    <property type="entry name" value="FYVE/PHD zinc finger"/>
    <property type="match status" value="1"/>
</dbReference>
<dbReference type="Gene3D" id="1.10.1540.10">
    <property type="entry name" value="BEACH domain"/>
    <property type="match status" value="1"/>
</dbReference>
<comment type="subcellular location">
    <subcellularLocation>
        <location evidence="1">Cytoplasm</location>
    </subcellularLocation>
</comment>
<dbReference type="Gene3D" id="1.25.10.10">
    <property type="entry name" value="Leucine-rich Repeat Variant"/>
    <property type="match status" value="1"/>
</dbReference>
<dbReference type="PROSITE" id="PS50197">
    <property type="entry name" value="BEACH"/>
    <property type="match status" value="1"/>
</dbReference>
<dbReference type="Pfam" id="PF14844">
    <property type="entry name" value="PH_BEACH"/>
    <property type="match status" value="1"/>
</dbReference>
<dbReference type="PROSITE" id="PS50294">
    <property type="entry name" value="WD_REPEATS_REGION"/>
    <property type="match status" value="1"/>
</dbReference>
<dbReference type="SUPFAM" id="SSF49899">
    <property type="entry name" value="Concanavalin A-like lectins/glucanases"/>
    <property type="match status" value="1"/>
</dbReference>
<dbReference type="SUPFAM" id="SSF48371">
    <property type="entry name" value="ARM repeat"/>
    <property type="match status" value="2"/>
</dbReference>
<sequence>MLLFCLRASFGLKKPLKMNMVKRIMGRPRQDECSPQDNALGLMHLRRLFSELCHPPRHMTQKEQEEKLYMMLPVFNRVFGNAPPSSMHEKFSDLLQFTTQVSRLMVTEIRRRASNKSTEAASRAIVQFLEVNQSEEASRGWMLLTTINLLASSGQKTVDCMTTMSVPSTLVKCLYLFFDLPHMPEVPGATQTELPLADRRALLQKVFVQILVKLCSFVSPAEELAQKDDLQLLFSAITSWCPPHNLPWRKSAGEVLMTISRHGLSVNVVKYIHEKECLSTCIQNMQQSDDLSPLEIVEMFAGLSCFLKDSSDVSQTLLDDFRMCQGYTFLTDLMLRLEQAKEDESKDALKDLVNLVTSLSTYGVSELKPAGLTTGAPFLLPGFVVPQSSGKGHTVRNIQAFSVLQNAFLKAKTGHLARMVLDAVANIYSADHANYFILEAQHTLSQFAERVPRLPEVQVKYFELLEFVVFALNYIPCKELFSVSVLLKSSTCYRCSITATRTLLKLSRHHVVFSDVFREVGLLEVLVNLLHKYAALLKEPAQGHGEQGDSKNNVAEEQKQLAWLVMETLTVLLQGSNTNAGLFREFGGARCVHNIVKYRQCREHALMIIQQLVLSPSGDDDMGTLLGLMHSAPSSELQLKTDILRALLAVLRESHRSRTVFRRVGGFVYVTSLLVAMERLLGAGTRVESEPSGPLELLRAVFHTLTAAMRYEPANAHFFRTEVQYEKLADAVRLLGCFSDAKKLTPVATLSCNAMASNTQAFQRLLEDETASEESVCPQLAYCAKLFIYLYKMATDSFDSRAEQVPPCLTHETSLPSPWGTPALARKRHGYHNSSNAAPTKNLTDLKLHLGNPSQHASDPVVIHAGAVLAMLDLLASISSDTQPEHALELQLAVANVLQLLVHSERNQQVLCESGLPSRLLQRCSCAMSDEEHSLHPPLQRTFERLASQNLQPMALREFLRLGNPLNCGAWDKKLLKQYRVHKPSSLSYEAEARNSMTASMEGLGMDSVFAVSEESGSYRISRSLVRSAEASAVPLTRVKCLVSMTTPHDIIRLHGSALTPAFVEFDTSLEGFGCLFLPSLAPHNAPSNNTNTSGVNDGAVVSGMGNGERLFPPPSGLSYSTWFCVEHFSMSPQTHPVRLLTVVRRATASEQHYVCLAIVLSAKDRSLIVSTKEELLQSYGKPLSVHTLHHRLHHQHTAVLSDDFSEESSFYELLPCCARFRCADLISEGQWHHLVLVMSKGMLKNSMATLYIDGQLVNTVKLHYVHSVPGGSGAANAPVVSTVYGYIGSPPAQRQLSSLVWRLGPTHFLEEVLPAASVSTIYELGPNYVGSFQAVYLPCKDSKAEAVPPCPVSLVPEEKVSFSLYALSVSSLTVAKIRKAYNKLDSKAIAKQLAVSSHENATPVKLIHNAAGHLIGPARTIGAAVIGYLGVRTFVPTPVATTLQYVGGAAAILGLVAMASDVEGLYAAVKALVCVVKSNPLASKEMERIKGYQLLAMLLKKKRSLLNSHILHLTFSLVGTVDSGHETSIIPNSTAFQDLLCDFEVWLHAPYELHLSLFEHFIELLTESSEAAKNAKLLREFQLIPKLLLTLRDQTLSQPTVAAISNVLSLLLQGFPNSYDLLRFGQFISSTLPTFAVCEKFVVMEVNNEEKVDGGNEEDFGGLLSSNVILLRNRLLDILLKLLFSSKEKCTVNAQACEELVRTLGFDWLLMFMEEHIHSSTVTVALWILVVLLSNQSILSRFKEGLCGGGWLEHTDSVLTNKIGTVLGFNVGRSAGGRSTVREINRDACHFPGFPVLQTLLPKHTNVPELYFLLMALFLQQPVTELPESLQFDLDSIWTFIFGVPASSATVVGSIHNVCTDAAFLLLAMLRSMLNLPWQSEEEGSWLREYPVTLMQFFRYLYHNVPDLAPMWHSPDFLCALAAAVFPFNIRPYSEMVSDLDDEAGSPTEEFKAFAGDTGMNRSQSEYCNVGAKTYLTNHPAKKYVFDFMRVLIMENLCMTPASKQTPILDLLLESSPERSTRTQQKEFQSYILDGVMEHLLAADVLLGEDASMPITTGGNYQVLVNNVFYFAQRVVDKLWQGMFNKESKLVVEFIVQLISQAKRRSQGLSLDCIYHCLNRTVLYQLCRPHKTVPQQVALLDSLRVLTVNRNLVLGPGNHDHEFVACLAHCLINLHTGSNVEGFGLEAEARMTTWHVMMPSENEAGYTAEPGCRQLLLKAVNRVWTELMHSKRQMLEDIFKVSLPVNDRGHVDIVTARPALEEPAAKSWQNHLAHEKKCISRGEAVAPANQSKLSRVSSGFGLSKLTGARRSKKESGMNKNNLSAQETFQWMFTHIAVVRDLVAMQYKEYQERQQNALKYVTDEWAAIEYELLRERGLWGPPIGSHLDKFQLDMTEGPCRMRKKMVRNDLFYIHYPYVPDNEPNNSSQKPVRYRRAISYDSKEYYMRLLSGNPGMYQHSIQQSTEGESTQQEPEHGEDTIARVKGLVKAPLKRSRSTADGGDEDGPEQLQELLECGAVDDEQKTDNTTLLRLLEEGEKIQHMYRCARVQGLDTSEGLLLFGKEHFYVIDGFTMTVTREIRDIETLPANMHEPIIPKGARQSQSQLKRTCSIFAYEDIKEVHKRRYLLQPMAVEVFSGDGRNYLLAFQKGVRNKVYQRFLAVVPSLADSSESVSGQRPNTSVEQGSGLLSTLVGEKSVTQRWERGEISNFQYLMHLNTLAGRSYNDLMQYPVFPWILADYDSEELDLNNPKTFRNLSKPMGAQTDDRLIQYKKRFKDWEDPNGETPAYHYGTHYSSAMIVASYLVRMEPFTQIFLRLQGGHFDLADRMFHSVREAWLSASKHNMADVKELIPEFFYLPEFLLNSNNFDLGSKQNGTRLGDVILPPWAKGDPREFIRVHRQALECDYVSAHLHEWIDLIFGYKQQGPPAVEAVNVFHHLFYEGQVDIYNINDPLKETATIGFINNFGQIPKQLFKKPHPPKRVRSKSNGEIPGMVASINSTADKIFFHHLDNLRPSLAPVKELKEPVGQIVCTDKGILAVEQNKVLVPPAWNKTFAWGYADLSCRLANYESDKAVIVYECLSEWAQILCAICPNPKLVITGGTSTAICVWETSPSKEKAKTLTLKQALLGHTDAVTCLTASSAYHIVVSGSRDRTCIIWDLNKLSFVTQLRGHRAPVSALCINELTGDIVSCAGTYIHVWSINGNPIASANTFTGRSQQILCCCVSEMNEWDTQNVIITGHSDGVVRFWRMEFLQVPETPAPEPVEPPDAPDCCAEEKIDGQEAADEDSSESEAEEASVNHECKTQAPNSQPGSSSHRPKPPRTSLEDSGRWSDSLSVDEKDGFVFVNYSEGQTRPANPPSNTHNSPQPMPQPLQPGNMEPRPYNKLRAGYRWERQLVFRSKLTMHTAFDRKDNAQPAEITALTISNQTPNSTMTKTKELSKDTRNNIVDLHQAGKTESAIGKQLGVKKSTVGAIIRKWKTYKTTDNLPRSGAPRKISPRGVKMITRTVSKNPRTTRGDLVNDLQRAGTKVTKATISNTLRRQGLKSCSARRVPLLKPVHVRACLKFAREHLDDPEEDWENVIWSDETKIELFGKNSTCHVWRRKNAELHPKNTIPTVKHGGGNIMLWGCFSAKGPGRLIRVKERMNGAMYREILSKNLLPSARALKMKRGWVFQHDNDPKHTARVTKEWLRKKHFKVLEWPSQSPDLNPIENLWRELKIRVAQRQPQNITALEEICAKLPATVCKNLVMTYRKRLTSVIANKGLGRIFAVVLDHVVKSQSCAILRDHSKVVVGDGRGRVFSWSVSEQPGRSAADHWVKDEQVEGCSACAVRFSLTERRHHCRNCGQLFCQKCSRFQSEIKRLKISSPVRVCQNCYYNLQHERASEEGSKN</sequence>
<dbReference type="InterPro" id="IPR009057">
    <property type="entry name" value="Homeodomain-like_sf"/>
</dbReference>
<organism evidence="15 16">
    <name type="scientific">Hemibagrus guttatus</name>
    <dbReference type="NCBI Taxonomy" id="175788"/>
    <lineage>
        <taxon>Eukaryota</taxon>
        <taxon>Metazoa</taxon>
        <taxon>Chordata</taxon>
        <taxon>Craniata</taxon>
        <taxon>Vertebrata</taxon>
        <taxon>Euteleostomi</taxon>
        <taxon>Actinopterygii</taxon>
        <taxon>Neopterygii</taxon>
        <taxon>Teleostei</taxon>
        <taxon>Ostariophysi</taxon>
        <taxon>Siluriformes</taxon>
        <taxon>Bagridae</taxon>
        <taxon>Hemibagrus</taxon>
    </lineage>
</organism>
<dbReference type="InterPro" id="IPR011011">
    <property type="entry name" value="Znf_FYVE_PHD"/>
</dbReference>
<dbReference type="InterPro" id="IPR001680">
    <property type="entry name" value="WD40_rpt"/>
</dbReference>
<dbReference type="Gene3D" id="1.10.10.10">
    <property type="entry name" value="Winged helix-like DNA-binding domain superfamily/Winged helix DNA-binding domain"/>
    <property type="match status" value="1"/>
</dbReference>
<dbReference type="InterPro" id="IPR000409">
    <property type="entry name" value="BEACH_dom"/>
</dbReference>
<keyword evidence="3" id="KW-0597">Phosphoprotein</keyword>
<dbReference type="InterPro" id="IPR036397">
    <property type="entry name" value="RNaseH_sf"/>
</dbReference>
<dbReference type="InterPro" id="IPR036372">
    <property type="entry name" value="BEACH_dom_sf"/>
</dbReference>
<dbReference type="GO" id="GO:0035973">
    <property type="term" value="P:aggrephagy"/>
    <property type="evidence" value="ECO:0007669"/>
    <property type="project" value="TreeGrafter"/>
</dbReference>
<evidence type="ECO:0000256" key="1">
    <source>
        <dbReference type="ARBA" id="ARBA00004496"/>
    </source>
</evidence>
<evidence type="ECO:0000256" key="2">
    <source>
        <dbReference type="ARBA" id="ARBA00022490"/>
    </source>
</evidence>
<dbReference type="PANTHER" id="PTHR46108">
    <property type="entry name" value="BLUE CHEESE"/>
    <property type="match status" value="1"/>
</dbReference>
<dbReference type="InterPro" id="IPR000306">
    <property type="entry name" value="Znf_FYVE"/>
</dbReference>
<dbReference type="InterPro" id="IPR011993">
    <property type="entry name" value="PH-like_dom_sf"/>
</dbReference>
<dbReference type="CDD" id="cd15719">
    <property type="entry name" value="FYVE_WDFY3"/>
    <property type="match status" value="1"/>
</dbReference>
<dbReference type="InterPro" id="IPR056252">
    <property type="entry name" value="Alfy-like_Arm-like"/>
</dbReference>
<dbReference type="InterPro" id="IPR023362">
    <property type="entry name" value="PH-BEACH_dom"/>
</dbReference>
<feature type="domain" description="BEACH" evidence="13">
    <location>
        <begin position="2686"/>
        <end position="2979"/>
    </location>
</feature>
<dbReference type="InterPro" id="IPR013083">
    <property type="entry name" value="Znf_RING/FYVE/PHD"/>
</dbReference>
<feature type="compositionally biased region" description="Acidic residues" evidence="11">
    <location>
        <begin position="3281"/>
        <end position="3294"/>
    </location>
</feature>
<dbReference type="InterPro" id="IPR057667">
    <property type="entry name" value="HTH_SB"/>
</dbReference>
<comment type="caution">
    <text evidence="15">The sequence shown here is derived from an EMBL/GenBank/DDBJ whole genome shotgun (WGS) entry which is preliminary data.</text>
</comment>
<evidence type="ECO:0000256" key="4">
    <source>
        <dbReference type="ARBA" id="ARBA00022574"/>
    </source>
</evidence>
<dbReference type="Pfam" id="PF23295">
    <property type="entry name" value="Arm_4"/>
    <property type="match status" value="1"/>
</dbReference>
<evidence type="ECO:0000259" key="13">
    <source>
        <dbReference type="PROSITE" id="PS50197"/>
    </source>
</evidence>
<dbReference type="SUPFAM" id="SSF46689">
    <property type="entry name" value="Homeodomain-like"/>
    <property type="match status" value="1"/>
</dbReference>
<dbReference type="InterPro" id="IPR038717">
    <property type="entry name" value="Tc1-like_DDE_dom"/>
</dbReference>
<dbReference type="SUPFAM" id="SSF50978">
    <property type="entry name" value="WD40 repeat-like"/>
    <property type="match status" value="1"/>
</dbReference>
<dbReference type="GO" id="GO:0005829">
    <property type="term" value="C:cytosol"/>
    <property type="evidence" value="ECO:0007669"/>
    <property type="project" value="UniProtKB-ARBA"/>
</dbReference>
<evidence type="ECO:0000256" key="10">
    <source>
        <dbReference type="PROSITE-ProRule" id="PRU00221"/>
    </source>
</evidence>
<dbReference type="CDD" id="cd06071">
    <property type="entry name" value="Beach"/>
    <property type="match status" value="1"/>
</dbReference>
<dbReference type="SUPFAM" id="SSF50729">
    <property type="entry name" value="PH domain-like"/>
    <property type="match status" value="1"/>
</dbReference>
<dbReference type="PROSITE" id="PS50082">
    <property type="entry name" value="WD_REPEATS_2"/>
    <property type="match status" value="1"/>
</dbReference>
<dbReference type="Pfam" id="PF01363">
    <property type="entry name" value="FYVE"/>
    <property type="match status" value="1"/>
</dbReference>
<dbReference type="Proteomes" id="UP001274896">
    <property type="component" value="Unassembled WGS sequence"/>
</dbReference>
<keyword evidence="5" id="KW-0479">Metal-binding</keyword>
<keyword evidence="8" id="KW-0862">Zinc</keyword>
<dbReference type="InterPro" id="IPR011989">
    <property type="entry name" value="ARM-like"/>
</dbReference>
<dbReference type="InterPro" id="IPR016024">
    <property type="entry name" value="ARM-type_fold"/>
</dbReference>
<dbReference type="GO" id="GO:0015074">
    <property type="term" value="P:DNA integration"/>
    <property type="evidence" value="ECO:0007669"/>
    <property type="project" value="InterPro"/>
</dbReference>
<dbReference type="Gene3D" id="3.30.40.10">
    <property type="entry name" value="Zinc/RING finger domain, C3HC4 (zinc finger)"/>
    <property type="match status" value="1"/>
</dbReference>
<protein>
    <recommendedName>
        <fullName evidence="17">WD repeat and FYVE domain-containing protein 3</fullName>
    </recommendedName>
</protein>
<dbReference type="Gene3D" id="3.30.420.10">
    <property type="entry name" value="Ribonuclease H-like superfamily/Ribonuclease H"/>
    <property type="match status" value="1"/>
</dbReference>
<dbReference type="Pfam" id="PF01498">
    <property type="entry name" value="HTH_Tnp_Tc3_2"/>
    <property type="match status" value="1"/>
</dbReference>
<dbReference type="SMART" id="SM00320">
    <property type="entry name" value="WD40"/>
    <property type="match status" value="4"/>
</dbReference>
<dbReference type="FunFam" id="2.30.29.30:FF:000095">
    <property type="entry name" value="WD repeat and FYVE domain containing 3"/>
    <property type="match status" value="1"/>
</dbReference>